<reference evidence="3 4" key="1">
    <citation type="submission" date="2017-09" db="EMBL/GenBank/DDBJ databases">
        <authorList>
            <person name="Ehlers B."/>
            <person name="Leendertz F.H."/>
        </authorList>
    </citation>
    <scope>NUCLEOTIDE SEQUENCE [LARGE SCALE GENOMIC DNA]</scope>
    <source>
        <strain evidence="3 4">CGMCC 1.05381</strain>
    </source>
</reference>
<feature type="transmembrane region" description="Helical" evidence="2">
    <location>
        <begin position="146"/>
        <end position="171"/>
    </location>
</feature>
<evidence type="ECO:0000313" key="4">
    <source>
        <dbReference type="Proteomes" id="UP000219440"/>
    </source>
</evidence>
<proteinExistence type="predicted"/>
<feature type="transmembrane region" description="Helical" evidence="2">
    <location>
        <begin position="120"/>
        <end position="139"/>
    </location>
</feature>
<name>A0A2C8ZHF2_9MICO</name>
<organism evidence="3 4">
    <name type="scientific">Salinibacterium xinjiangense</name>
    <dbReference type="NCBI Taxonomy" id="386302"/>
    <lineage>
        <taxon>Bacteria</taxon>
        <taxon>Bacillati</taxon>
        <taxon>Actinomycetota</taxon>
        <taxon>Actinomycetes</taxon>
        <taxon>Micrococcales</taxon>
        <taxon>Microbacteriaceae</taxon>
        <taxon>Salinibacterium</taxon>
    </lineage>
</organism>
<accession>A0A2C8ZHF2</accession>
<dbReference type="InterPro" id="IPR046231">
    <property type="entry name" value="DUF6264"/>
</dbReference>
<dbReference type="RefSeq" id="WP_097060465.1">
    <property type="nucleotide sequence ID" value="NZ_BMLC01000001.1"/>
</dbReference>
<dbReference type="AlphaFoldDB" id="A0A2C8ZHF2"/>
<sequence length="187" mass="19535">MTDDRPRPKYGEYAPAGSAPIATTPDSTADTTGDTAALSTGDTAALTPPMEAAPEAAAKPTGKRRTWDVALTTALILVGVLDVVGSFARFGDLAASLREIYEQQGIGAFTSDQLADDMGLAINVTRVVLLIAGIGFGLWRLGRRRIAFWVPLSAGALAFIVVGVCLLVVVITDPALADYAMQQSTKP</sequence>
<feature type="region of interest" description="Disordered" evidence="1">
    <location>
        <begin position="1"/>
        <end position="36"/>
    </location>
</feature>
<dbReference type="Pfam" id="PF19779">
    <property type="entry name" value="DUF6264"/>
    <property type="match status" value="1"/>
</dbReference>
<feature type="transmembrane region" description="Helical" evidence="2">
    <location>
        <begin position="69"/>
        <end position="88"/>
    </location>
</feature>
<dbReference type="Proteomes" id="UP000219440">
    <property type="component" value="Unassembled WGS sequence"/>
</dbReference>
<evidence type="ECO:0000256" key="1">
    <source>
        <dbReference type="SAM" id="MobiDB-lite"/>
    </source>
</evidence>
<evidence type="ECO:0000256" key="2">
    <source>
        <dbReference type="SAM" id="Phobius"/>
    </source>
</evidence>
<keyword evidence="4" id="KW-1185">Reference proteome</keyword>
<gene>
    <name evidence="3" type="ORF">SAMN06296378_1322</name>
</gene>
<keyword evidence="2" id="KW-1133">Transmembrane helix</keyword>
<keyword evidence="2" id="KW-0812">Transmembrane</keyword>
<keyword evidence="2" id="KW-0472">Membrane</keyword>
<feature type="compositionally biased region" description="Low complexity" evidence="1">
    <location>
        <begin position="19"/>
        <end position="36"/>
    </location>
</feature>
<protein>
    <submittedName>
        <fullName evidence="3">Uncharacterized protein</fullName>
    </submittedName>
</protein>
<dbReference type="OrthoDB" id="5083906at2"/>
<feature type="compositionally biased region" description="Basic and acidic residues" evidence="1">
    <location>
        <begin position="1"/>
        <end position="10"/>
    </location>
</feature>
<evidence type="ECO:0000313" key="3">
    <source>
        <dbReference type="EMBL" id="SOE64069.1"/>
    </source>
</evidence>
<dbReference type="EMBL" id="OCST01000003">
    <property type="protein sequence ID" value="SOE64069.1"/>
    <property type="molecule type" value="Genomic_DNA"/>
</dbReference>